<dbReference type="SUPFAM" id="SSF55961">
    <property type="entry name" value="Bet v1-like"/>
    <property type="match status" value="1"/>
</dbReference>
<organism evidence="3 4">
    <name type="scientific">Candidatus Fervidibacter sacchari</name>
    <dbReference type="NCBI Taxonomy" id="1448929"/>
    <lineage>
        <taxon>Bacteria</taxon>
        <taxon>Candidatus Fervidibacterota</taxon>
        <taxon>Candidatus Fervidibacter</taxon>
    </lineage>
</organism>
<dbReference type="InterPro" id="IPR051207">
    <property type="entry name" value="ComplexI_NDUFA9_subunit"/>
</dbReference>
<sequence>MRILVTGATGYVGSHLVPALLAQGYKVRCLVRSRGKLRPFDWASQVEVVEGDLENSEAVRAALKGVNYAFYLVHSLSTRDFERRDALIAEQFGWIARQQRVKQIVYLGGLGDEREKLSRHLRSRHETGRRLRVGGVPVLEFRSAVIIGSGSLSFEMVRYLTERLPVMICPRWVRTQLQPIAISDVIAYLTAALKLSPTDEIVEIGSPDVADYLAMMRYYAELRGLRRFMFVVPVFTPELASYWVGLVTPLPASVARPLIEGLRNDLLVLRHEPALRLFPEIRPMSWRRAILRTVKGYGLEGNPEGFWQTVGGDWERVGMRWEQGRVVEIRKRSVAADAETVFSVVSRLGGETGWLYADSLWQLRGLLDALIGGVGMRRGRPDRPLKVGDAVDFWRVEAVEPPKLLRLKAEMKLPGEAWLQFRIVPKSENESVLVQTAVFEPLGLLGLFYWYALLPLHALIFSGLCNAIADRAEGTKVRKNLVRTRS</sequence>
<dbReference type="SUPFAM" id="SSF51735">
    <property type="entry name" value="NAD(P)-binding Rossmann-fold domains"/>
    <property type="match status" value="1"/>
</dbReference>
<dbReference type="PANTHER" id="PTHR12126">
    <property type="entry name" value="NADH-UBIQUINONE OXIDOREDUCTASE 39 KDA SUBUNIT-RELATED"/>
    <property type="match status" value="1"/>
</dbReference>
<protein>
    <submittedName>
        <fullName evidence="3">Uncharacterized protein YbjT (DUF2867 family)</fullName>
    </submittedName>
</protein>
<dbReference type="EMBL" id="JANUCP010000001">
    <property type="protein sequence ID" value="MCS3918344.1"/>
    <property type="molecule type" value="Genomic_DNA"/>
</dbReference>
<evidence type="ECO:0000256" key="1">
    <source>
        <dbReference type="SAM" id="Phobius"/>
    </source>
</evidence>
<feature type="transmembrane region" description="Helical" evidence="1">
    <location>
        <begin position="448"/>
        <end position="469"/>
    </location>
</feature>
<dbReference type="InterPro" id="IPR021295">
    <property type="entry name" value="DUF2867"/>
</dbReference>
<keyword evidence="4" id="KW-1185">Reference proteome</keyword>
<keyword evidence="1" id="KW-0812">Transmembrane</keyword>
<evidence type="ECO:0000259" key="2">
    <source>
        <dbReference type="Pfam" id="PF13460"/>
    </source>
</evidence>
<reference evidence="3 4" key="1">
    <citation type="submission" date="2022-08" db="EMBL/GenBank/DDBJ databases">
        <title>Bacterial and archaeal communities from various locations to study Microbial Dark Matter (Phase II).</title>
        <authorList>
            <person name="Stepanauskas R."/>
        </authorList>
    </citation>
    <scope>NUCLEOTIDE SEQUENCE [LARGE SCALE GENOMIC DNA]</scope>
    <source>
        <strain evidence="3 4">PD1</strain>
    </source>
</reference>
<accession>A0ABT2EK71</accession>
<feature type="domain" description="NAD(P)-binding" evidence="2">
    <location>
        <begin position="7"/>
        <end position="117"/>
    </location>
</feature>
<dbReference type="Pfam" id="PF11066">
    <property type="entry name" value="DUF2867"/>
    <property type="match status" value="1"/>
</dbReference>
<evidence type="ECO:0000313" key="3">
    <source>
        <dbReference type="EMBL" id="MCS3918344.1"/>
    </source>
</evidence>
<comment type="caution">
    <text evidence="3">The sequence shown here is derived from an EMBL/GenBank/DDBJ whole genome shotgun (WGS) entry which is preliminary data.</text>
</comment>
<dbReference type="Proteomes" id="UP001204798">
    <property type="component" value="Unassembled WGS sequence"/>
</dbReference>
<dbReference type="Pfam" id="PF13460">
    <property type="entry name" value="NAD_binding_10"/>
    <property type="match status" value="1"/>
</dbReference>
<gene>
    <name evidence="3" type="ORF">M2350_000741</name>
</gene>
<keyword evidence="1" id="KW-1133">Transmembrane helix</keyword>
<dbReference type="PANTHER" id="PTHR12126:SF11">
    <property type="entry name" value="NADH DEHYDROGENASE [UBIQUINONE] 1 ALPHA SUBCOMPLEX SUBUNIT 9, MITOCHONDRIAL"/>
    <property type="match status" value="1"/>
</dbReference>
<dbReference type="InterPro" id="IPR036291">
    <property type="entry name" value="NAD(P)-bd_dom_sf"/>
</dbReference>
<evidence type="ECO:0000313" key="4">
    <source>
        <dbReference type="Proteomes" id="UP001204798"/>
    </source>
</evidence>
<dbReference type="RefSeq" id="WP_259094042.1">
    <property type="nucleotide sequence ID" value="NZ_CP130454.1"/>
</dbReference>
<proteinExistence type="predicted"/>
<keyword evidence="1" id="KW-0472">Membrane</keyword>
<name>A0ABT2EK71_9BACT</name>
<dbReference type="InterPro" id="IPR016040">
    <property type="entry name" value="NAD(P)-bd_dom"/>
</dbReference>
<dbReference type="Gene3D" id="3.40.50.720">
    <property type="entry name" value="NAD(P)-binding Rossmann-like Domain"/>
    <property type="match status" value="1"/>
</dbReference>